<dbReference type="AlphaFoldDB" id="A0A084VPK1"/>
<reference evidence="1 3" key="1">
    <citation type="journal article" date="2014" name="BMC Genomics">
        <title>Genome sequence of Anopheles sinensis provides insight into genetics basis of mosquito competence for malaria parasites.</title>
        <authorList>
            <person name="Zhou D."/>
            <person name="Zhang D."/>
            <person name="Ding G."/>
            <person name="Shi L."/>
            <person name="Hou Q."/>
            <person name="Ye Y."/>
            <person name="Xu Y."/>
            <person name="Zhou H."/>
            <person name="Xiong C."/>
            <person name="Li S."/>
            <person name="Yu J."/>
            <person name="Hong S."/>
            <person name="Yu X."/>
            <person name="Zou P."/>
            <person name="Chen C."/>
            <person name="Chang X."/>
            <person name="Wang W."/>
            <person name="Lv Y."/>
            <person name="Sun Y."/>
            <person name="Ma L."/>
            <person name="Shen B."/>
            <person name="Zhu C."/>
        </authorList>
    </citation>
    <scope>NUCLEOTIDE SEQUENCE [LARGE SCALE GENOMIC DNA]</scope>
</reference>
<dbReference type="VEuPathDB" id="VectorBase:ASIC007273"/>
<dbReference type="Proteomes" id="UP000030765">
    <property type="component" value="Unassembled WGS sequence"/>
</dbReference>
<gene>
    <name evidence="1" type="ORF">ZHAS_00007273</name>
</gene>
<accession>A0A084VPK1</accession>
<evidence type="ECO:0000313" key="3">
    <source>
        <dbReference type="Proteomes" id="UP000030765"/>
    </source>
</evidence>
<dbReference type="EnsemblMetazoa" id="ASIC007273-RA">
    <property type="protein sequence ID" value="ASIC007273-PA"/>
    <property type="gene ID" value="ASIC007273"/>
</dbReference>
<dbReference type="STRING" id="74873.A0A084VPK1"/>
<reference evidence="2" key="2">
    <citation type="submission" date="2020-05" db="UniProtKB">
        <authorList>
            <consortium name="EnsemblMetazoa"/>
        </authorList>
    </citation>
    <scope>IDENTIFICATION</scope>
</reference>
<evidence type="ECO:0000313" key="2">
    <source>
        <dbReference type="EnsemblMetazoa" id="ASIC007273-PA"/>
    </source>
</evidence>
<organism evidence="1">
    <name type="scientific">Anopheles sinensis</name>
    <name type="common">Mosquito</name>
    <dbReference type="NCBI Taxonomy" id="74873"/>
    <lineage>
        <taxon>Eukaryota</taxon>
        <taxon>Metazoa</taxon>
        <taxon>Ecdysozoa</taxon>
        <taxon>Arthropoda</taxon>
        <taxon>Hexapoda</taxon>
        <taxon>Insecta</taxon>
        <taxon>Pterygota</taxon>
        <taxon>Neoptera</taxon>
        <taxon>Endopterygota</taxon>
        <taxon>Diptera</taxon>
        <taxon>Nematocera</taxon>
        <taxon>Culicoidea</taxon>
        <taxon>Culicidae</taxon>
        <taxon>Anophelinae</taxon>
        <taxon>Anopheles</taxon>
    </lineage>
</organism>
<dbReference type="EMBL" id="KE524999">
    <property type="protein sequence ID" value="KFB39895.1"/>
    <property type="molecule type" value="Genomic_DNA"/>
</dbReference>
<sequence>METCVLIPQEFALAVTGVGARHSPEQTATVWSSASIPQGRLCYPFQGTVRIDNLAIFTSLPENDRVSSDCAHSSVKEMVPHVNHPPMTVGNFLKTFPDPGTYTSKSRRTRRSFFPD</sequence>
<dbReference type="EMBL" id="ATLV01015009">
    <property type="status" value="NOT_ANNOTATED_CDS"/>
    <property type="molecule type" value="Genomic_DNA"/>
</dbReference>
<keyword evidence="3" id="KW-1185">Reference proteome</keyword>
<proteinExistence type="predicted"/>
<protein>
    <submittedName>
        <fullName evidence="1 2">Zinc finger protein-like protein</fullName>
    </submittedName>
</protein>
<name>A0A084VPK1_ANOSI</name>
<evidence type="ECO:0000313" key="1">
    <source>
        <dbReference type="EMBL" id="KFB39895.1"/>
    </source>
</evidence>